<dbReference type="SMART" id="SM00698">
    <property type="entry name" value="MORN"/>
    <property type="match status" value="3"/>
</dbReference>
<dbReference type="KEGG" id="sage:EN72_00430"/>
<dbReference type="EMBL" id="LCVB01000017">
    <property type="protein sequence ID" value="KLJ30334.1"/>
    <property type="molecule type" value="Genomic_DNA"/>
</dbReference>
<protein>
    <submittedName>
        <fullName evidence="3">Membrane protein</fullName>
    </submittedName>
</protein>
<dbReference type="InterPro" id="IPR014590">
    <property type="entry name" value="UCP034300_MORN_rpt-cont"/>
</dbReference>
<comment type="caution">
    <text evidence="5">The sequence shown here is derived from an EMBL/GenBank/DDBJ whole genome shotgun (WGS) entry which is preliminary data.</text>
</comment>
<keyword evidence="2" id="KW-0472">Membrane</keyword>
<accession>A0A0E1EEK9</accession>
<keyword evidence="2" id="KW-1133">Transmembrane helix</keyword>
<reference evidence="4 7" key="2">
    <citation type="journal article" date="2016" name="Sci. Rep.">
        <title>Serotype IV Streptococcus agalactiae ST-452 has arisen from large genomic recombination events between CC23 and the hypervirulent CC17 lineages.</title>
        <authorList>
            <person name="Campisi E."/>
            <person name="Rinaudo C.D."/>
            <person name="Donati C."/>
            <person name="Barucco M."/>
            <person name="Torricelli G."/>
            <person name="Edwards M.S."/>
            <person name="Baker C.J."/>
            <person name="Margarit I."/>
            <person name="Rosini R."/>
        </authorList>
    </citation>
    <scope>NUCLEOTIDE SEQUENCE [LARGE SCALE GENOMIC DNA]</scope>
    <source>
        <strain evidence="4 7">CZ-PW-140</strain>
    </source>
</reference>
<evidence type="ECO:0000256" key="1">
    <source>
        <dbReference type="ARBA" id="ARBA00022737"/>
    </source>
</evidence>
<dbReference type="PANTHER" id="PTHR43215:SF14">
    <property type="entry name" value="RADIAL SPOKE HEAD 1 HOMOLOG"/>
    <property type="match status" value="1"/>
</dbReference>
<dbReference type="EMBL" id="MAWT01000005">
    <property type="protein sequence ID" value="OCM72493.1"/>
    <property type="molecule type" value="Genomic_DNA"/>
</dbReference>
<dbReference type="Proteomes" id="UP000256718">
    <property type="component" value="Unassembled WGS sequence"/>
</dbReference>
<evidence type="ECO:0000313" key="8">
    <source>
        <dbReference type="Proteomes" id="UP000256718"/>
    </source>
</evidence>
<feature type="transmembrane region" description="Helical" evidence="2">
    <location>
        <begin position="12"/>
        <end position="30"/>
    </location>
</feature>
<evidence type="ECO:0000313" key="5">
    <source>
        <dbReference type="EMBL" id="RDY76654.1"/>
    </source>
</evidence>
<sequence length="126" mass="14044">MKNFKITRTHLEILSLIIIVVFGLSVFTLTTSSQGVFSYDGGKIKYVGSIVNHHMTGKGKLTYENGDYYKGDFVNGVFEGKGTFVSVHGWSYTGDFKKGQPDGQGRLNAKNKKVYKGTFKQGIYQK</sequence>
<evidence type="ECO:0000313" key="3">
    <source>
        <dbReference type="EMBL" id="KLJ30334.1"/>
    </source>
</evidence>
<dbReference type="Pfam" id="PF02493">
    <property type="entry name" value="MORN"/>
    <property type="match status" value="3"/>
</dbReference>
<name>A0A0E1EEK9_STRAG</name>
<reference evidence="5 8" key="3">
    <citation type="journal article" date="2018" name="Emerg. Microbes Infect.">
        <title>Phenotypic and molecular analysis of nontypeable Group B streptococci: identification of cps2a and hybrid cps2a/cps5 Group B streptococcal capsule gene clusters.</title>
        <authorList>
            <person name="Alhhazmi A."/>
            <person name="Tyrrell G.J."/>
        </authorList>
    </citation>
    <scope>NUCLEOTIDE SEQUENCE [LARGE SCALE GENOMIC DNA]</scope>
    <source>
        <strain evidence="5 8">PLGBS17</strain>
    </source>
</reference>
<keyword evidence="2" id="KW-0812">Transmembrane</keyword>
<reference evidence="3 6" key="1">
    <citation type="journal article" date="2015" name="PLoS ONE">
        <title>Genomic analysis reveals the molecular basis for capsule loss in the group B streptococcus population.</title>
        <authorList>
            <consortium name="DEVANI Consortium"/>
            <person name="Rosini R."/>
            <person name="Campisi E."/>
            <person name="De Chiara M."/>
            <person name="Tettelin H."/>
            <person name="Rinaudo D."/>
            <person name="Toniolo C."/>
            <person name="Metruccio M."/>
            <person name="Guidotti S."/>
            <person name="Sorensen U.B."/>
            <person name="Kilian M."/>
            <person name="Ramirez M."/>
            <person name="Janulczyk R."/>
            <person name="Donati C."/>
            <person name="Grandi G."/>
            <person name="Margarit I."/>
        </authorList>
    </citation>
    <scope>NUCLEOTIDE SEQUENCE [LARGE SCALE GENOMIC DNA]</scope>
    <source>
        <strain evidence="3 6">ES-PW-063</strain>
    </source>
</reference>
<evidence type="ECO:0000313" key="7">
    <source>
        <dbReference type="Proteomes" id="UP000093122"/>
    </source>
</evidence>
<gene>
    <name evidence="4" type="ORF">AX245_06260</name>
    <name evidence="5" type="ORF">C4618_11900</name>
    <name evidence="3" type="ORF">WA45_03125</name>
</gene>
<dbReference type="RefSeq" id="WP_000787700.1">
    <property type="nucleotide sequence ID" value="NZ_AP018935.1"/>
</dbReference>
<evidence type="ECO:0000313" key="6">
    <source>
        <dbReference type="Proteomes" id="UP000035174"/>
    </source>
</evidence>
<dbReference type="InterPro" id="IPR003409">
    <property type="entry name" value="MORN"/>
</dbReference>
<dbReference type="AlphaFoldDB" id="A0A0E1EEK9"/>
<evidence type="ECO:0000256" key="2">
    <source>
        <dbReference type="SAM" id="Phobius"/>
    </source>
</evidence>
<dbReference type="Proteomes" id="UP000093122">
    <property type="component" value="Unassembled WGS sequence"/>
</dbReference>
<dbReference type="PANTHER" id="PTHR43215">
    <property type="entry name" value="RADIAL SPOKE HEAD 1 HOMOLOG"/>
    <property type="match status" value="1"/>
</dbReference>
<keyword evidence="1" id="KW-0677">Repeat</keyword>
<dbReference type="EMBL" id="QHGZ01000233">
    <property type="protein sequence ID" value="RDY76654.1"/>
    <property type="molecule type" value="Genomic_DNA"/>
</dbReference>
<dbReference type="SUPFAM" id="SSF82185">
    <property type="entry name" value="Histone H3 K4-specific methyltransferase SET7/9 N-terminal domain"/>
    <property type="match status" value="1"/>
</dbReference>
<organism evidence="5 8">
    <name type="scientific">Streptococcus agalactiae</name>
    <dbReference type="NCBI Taxonomy" id="1311"/>
    <lineage>
        <taxon>Bacteria</taxon>
        <taxon>Bacillati</taxon>
        <taxon>Bacillota</taxon>
        <taxon>Bacilli</taxon>
        <taxon>Lactobacillales</taxon>
        <taxon>Streptococcaceae</taxon>
        <taxon>Streptococcus</taxon>
    </lineage>
</organism>
<dbReference type="Proteomes" id="UP000035174">
    <property type="component" value="Unassembled WGS sequence"/>
</dbReference>
<proteinExistence type="predicted"/>
<dbReference type="PIRSF" id="PIRSF034300">
    <property type="entry name" value="UCP034300"/>
    <property type="match status" value="1"/>
</dbReference>
<dbReference type="Gene3D" id="2.20.110.10">
    <property type="entry name" value="Histone H3 K4-specific methyltransferase SET7/9 N-terminal domain"/>
    <property type="match status" value="2"/>
</dbReference>
<evidence type="ECO:0000313" key="4">
    <source>
        <dbReference type="EMBL" id="OCM72493.1"/>
    </source>
</evidence>